<dbReference type="RefSeq" id="WP_108719178.1">
    <property type="nucleotide sequence ID" value="NZ_VENP01000041.1"/>
</dbReference>
<keyword evidence="3" id="KW-1185">Reference proteome</keyword>
<dbReference type="Gene3D" id="1.10.10.10">
    <property type="entry name" value="Winged helix-like DNA-binding domain superfamily/Winged helix DNA-binding domain"/>
    <property type="match status" value="1"/>
</dbReference>
<comment type="caution">
    <text evidence="2">The sequence shown here is derived from an EMBL/GenBank/DDBJ whole genome shotgun (WGS) entry which is preliminary data.</text>
</comment>
<feature type="domain" description="HTH marR-type" evidence="1">
    <location>
        <begin position="1"/>
        <end position="136"/>
    </location>
</feature>
<dbReference type="InterPro" id="IPR052526">
    <property type="entry name" value="HTH-type_Bedaq_tolerance"/>
</dbReference>
<dbReference type="SMART" id="SM00347">
    <property type="entry name" value="HTH_MARR"/>
    <property type="match status" value="1"/>
</dbReference>
<evidence type="ECO:0000313" key="2">
    <source>
        <dbReference type="EMBL" id="TNU73551.1"/>
    </source>
</evidence>
<name>A0A5C5BA27_9MICO</name>
<accession>A0A5C5BA27</accession>
<dbReference type="EMBL" id="VENP01000041">
    <property type="protein sequence ID" value="TNU73551.1"/>
    <property type="molecule type" value="Genomic_DNA"/>
</dbReference>
<reference evidence="2 3" key="1">
    <citation type="submission" date="2019-06" db="EMBL/GenBank/DDBJ databases">
        <title>Draft genome sequence of Miniimonas arenae KCTC 19750T isolated from sea sand.</title>
        <authorList>
            <person name="Park S.-J."/>
        </authorList>
    </citation>
    <scope>NUCLEOTIDE SEQUENCE [LARGE SCALE GENOMIC DNA]</scope>
    <source>
        <strain evidence="2 3">KCTC 19750</strain>
    </source>
</reference>
<dbReference type="AlphaFoldDB" id="A0A5C5BA27"/>
<dbReference type="InterPro" id="IPR036388">
    <property type="entry name" value="WH-like_DNA-bd_sf"/>
</dbReference>
<dbReference type="GO" id="GO:0003700">
    <property type="term" value="F:DNA-binding transcription factor activity"/>
    <property type="evidence" value="ECO:0007669"/>
    <property type="project" value="InterPro"/>
</dbReference>
<dbReference type="SUPFAM" id="SSF46785">
    <property type="entry name" value="Winged helix' DNA-binding domain"/>
    <property type="match status" value="1"/>
</dbReference>
<sequence>MSDALDDLAATLVVSASRFGRTASRATGTHRSLVAHRVLGNLHNEGPLRIGELTHLEGITQPAMTSAVNRLEAEGLVARTADPEDARASVVVLTDAGRAEVADFRLRAAAHVRPLLDALGPDDVDVLRRAGALFRDMTDAMVPGVAHARAPVAGAAPRG</sequence>
<evidence type="ECO:0000259" key="1">
    <source>
        <dbReference type="PROSITE" id="PS50995"/>
    </source>
</evidence>
<dbReference type="InterPro" id="IPR036390">
    <property type="entry name" value="WH_DNA-bd_sf"/>
</dbReference>
<dbReference type="OrthoDB" id="8966183at2"/>
<evidence type="ECO:0000313" key="3">
    <source>
        <dbReference type="Proteomes" id="UP000313849"/>
    </source>
</evidence>
<gene>
    <name evidence="2" type="ORF">FH969_10795</name>
</gene>
<dbReference type="PROSITE" id="PS50995">
    <property type="entry name" value="HTH_MARR_2"/>
    <property type="match status" value="1"/>
</dbReference>
<dbReference type="InterPro" id="IPR000835">
    <property type="entry name" value="HTH_MarR-typ"/>
</dbReference>
<dbReference type="Proteomes" id="UP000313849">
    <property type="component" value="Unassembled WGS sequence"/>
</dbReference>
<dbReference type="PANTHER" id="PTHR39515">
    <property type="entry name" value="CONSERVED PROTEIN"/>
    <property type="match status" value="1"/>
</dbReference>
<protein>
    <submittedName>
        <fullName evidence="2">Winged helix-turn-helix transcriptional regulator</fullName>
    </submittedName>
</protein>
<dbReference type="PANTHER" id="PTHR39515:SF2">
    <property type="entry name" value="HTH-TYPE TRANSCRIPTIONAL REGULATOR RV0880"/>
    <property type="match status" value="1"/>
</dbReference>
<dbReference type="Pfam" id="PF01047">
    <property type="entry name" value="MarR"/>
    <property type="match status" value="1"/>
</dbReference>
<organism evidence="2 3">
    <name type="scientific">Miniimonas arenae</name>
    <dbReference type="NCBI Taxonomy" id="676201"/>
    <lineage>
        <taxon>Bacteria</taxon>
        <taxon>Bacillati</taxon>
        <taxon>Actinomycetota</taxon>
        <taxon>Actinomycetes</taxon>
        <taxon>Micrococcales</taxon>
        <taxon>Beutenbergiaceae</taxon>
        <taxon>Miniimonas</taxon>
    </lineage>
</organism>
<proteinExistence type="predicted"/>